<reference evidence="2 3" key="1">
    <citation type="submission" date="2024-04" db="EMBL/GenBank/DDBJ databases">
        <title>Complete genome sequence of Nguyenibacter vanlangesis HBCM-1154, a strain capable of nitrogen fixation, IAA production, and phosphorus solubilization isolated from sugarcane soil.</title>
        <authorList>
            <person name="MY HANH P."/>
        </authorList>
    </citation>
    <scope>NUCLEOTIDE SEQUENCE [LARGE SCALE GENOMIC DNA]</scope>
    <source>
        <strain evidence="2 3">HBCM 1154</strain>
    </source>
</reference>
<dbReference type="PANTHER" id="PTHR10412:SF10">
    <property type="entry name" value="GLYCOSYL HYDROLASE FAMILY 63 C-TERMINAL DOMAIN-CONTAINING PROTEIN"/>
    <property type="match status" value="1"/>
</dbReference>
<dbReference type="SUPFAM" id="SSF48208">
    <property type="entry name" value="Six-hairpin glycosidases"/>
    <property type="match status" value="1"/>
</dbReference>
<keyword evidence="3" id="KW-1185">Reference proteome</keyword>
<dbReference type="EMBL" id="CP152276">
    <property type="protein sequence ID" value="XAE42078.1"/>
    <property type="molecule type" value="Genomic_DNA"/>
</dbReference>
<dbReference type="Pfam" id="PF22422">
    <property type="entry name" value="MGH1-like_GH"/>
    <property type="match status" value="2"/>
</dbReference>
<accession>A0ABZ3D2U8</accession>
<evidence type="ECO:0000313" key="2">
    <source>
        <dbReference type="EMBL" id="XAE42078.1"/>
    </source>
</evidence>
<dbReference type="InterPro" id="IPR012341">
    <property type="entry name" value="6hp_glycosidase-like_sf"/>
</dbReference>
<evidence type="ECO:0000313" key="3">
    <source>
        <dbReference type="Proteomes" id="UP001449795"/>
    </source>
</evidence>
<sequence>MMDAIPPRRTLFETTEGRRLARIAEGAPWRRWGPYLSERQWGTVREDYSAGGTAWDYFPHDHARSRAYRWGEDGIAGWGDDHLRWCLGLALWNGRDPILKERMFGLTNAEGNHGEDVKELWYYQDGTPTHSYMRMLYKYPQAAFPYAQLVEENRRRGQGDPEFEIVDTGVFDEGRYFDVTVEYGKADVDDTLMCVTVVNRGPEEAVLHLLPQFWARNMWSWTTEIARARIRKVAEDVVETAHPLFPALRLYADGAPEILFCENETNFRRIFGMEASGYFKDGINDYVVHGERAAVNPEGVGSKCAMLHRLVLPPGGSARVRLRLRPAGTEGAPFADFDRVFDDRRAEADEFYAVLQQDVADSGHRAVQRAAFAGMLWSKQFYYFNVSAWQTGDPTQPEPPRDRVNGRNAEWRHVDNYDVISMPDKWEFPWYASWDLAFHCITFALIDPDFAKAQLILLTREWYMHPNGQLPAYEWAFGDVNPPVHARAAWRVYQIDKAMTGKGDVAFLERIFHKLMLNFTWWVNRKDAGGRNIFQGGFLGLDNIGVFDRSRPLPTGGMLSQADGTSWMAMYTLNLLRIALELAHGDAVYEDIATKFFEHFLYIAYAMERVCGDGCGLWDPEDEFYYDVLDLSDARVPLRLRSMVGLIPLFAVEILRPGSDIQLPDFTKRARWFVRHHPDLAALISRWQEPGKGAEYLLSLLRGHRLKALLRRALDEAEFLSDYGVRSLSKYHQAHPFVFTHRDQTYRVEYEPGESRSGVFGGNSNWRGPVWMPVNYLLIDSLYEFHRYYGDDFKVEFPVGSGRQASLAAVADDLRDRLAALYAPAEDGGRPALGGSALLRSDPHFRDHLLFHEYYHGETGAGLGASHQTGWSGLIALLLFPRDPASPCGLAVAGTTISVRDHGALSDGAQRGSH</sequence>
<dbReference type="InterPro" id="IPR004888">
    <property type="entry name" value="Glycoside_hydrolase_63"/>
</dbReference>
<dbReference type="InterPro" id="IPR008928">
    <property type="entry name" value="6-hairpin_glycosidase_sf"/>
</dbReference>
<proteinExistence type="predicted"/>
<dbReference type="Proteomes" id="UP001449795">
    <property type="component" value="Chromosome"/>
</dbReference>
<feature type="domain" description="Mannosylglycerate hydrolase MGH1-like glycoside hydrolase" evidence="1">
    <location>
        <begin position="698"/>
        <end position="869"/>
    </location>
</feature>
<dbReference type="PANTHER" id="PTHR10412">
    <property type="entry name" value="MANNOSYL-OLIGOSACCHARIDE GLUCOSIDASE"/>
    <property type="match status" value="1"/>
</dbReference>
<protein>
    <submittedName>
        <fullName evidence="2">Glucosidase</fullName>
    </submittedName>
</protein>
<dbReference type="InterPro" id="IPR054491">
    <property type="entry name" value="MGH1-like_GH"/>
</dbReference>
<organism evidence="2 3">
    <name type="scientific">Nguyenibacter vanlangensis</name>
    <dbReference type="NCBI Taxonomy" id="1216886"/>
    <lineage>
        <taxon>Bacteria</taxon>
        <taxon>Pseudomonadati</taxon>
        <taxon>Pseudomonadota</taxon>
        <taxon>Alphaproteobacteria</taxon>
        <taxon>Acetobacterales</taxon>
        <taxon>Acetobacteraceae</taxon>
        <taxon>Nguyenibacter</taxon>
    </lineage>
</organism>
<evidence type="ECO:0000259" key="1">
    <source>
        <dbReference type="Pfam" id="PF22422"/>
    </source>
</evidence>
<dbReference type="Gene3D" id="1.50.10.10">
    <property type="match status" value="1"/>
</dbReference>
<feature type="domain" description="Mannosylglycerate hydrolase MGH1-like glycoside hydrolase" evidence="1">
    <location>
        <begin position="429"/>
        <end position="531"/>
    </location>
</feature>
<gene>
    <name evidence="2" type="ORF">AAC691_17680</name>
</gene>
<dbReference type="RefSeq" id="WP_342627882.1">
    <property type="nucleotide sequence ID" value="NZ_CP152276.1"/>
</dbReference>
<name>A0ABZ3D2U8_9PROT</name>